<name>D6SNU7_9BACT</name>
<dbReference type="RefSeq" id="WP_008869745.1">
    <property type="nucleotide sequence ID" value="NZ_ACJN02000002.1"/>
</dbReference>
<dbReference type="EMBL" id="ACJN02000002">
    <property type="protein sequence ID" value="EFI34423.1"/>
    <property type="molecule type" value="Genomic_DNA"/>
</dbReference>
<dbReference type="Proteomes" id="UP000005496">
    <property type="component" value="Unassembled WGS sequence"/>
</dbReference>
<gene>
    <name evidence="1" type="ORF">Dthio_PD1781</name>
</gene>
<evidence type="ECO:0000313" key="2">
    <source>
        <dbReference type="Proteomes" id="UP000005496"/>
    </source>
</evidence>
<proteinExistence type="predicted"/>
<comment type="caution">
    <text evidence="1">The sequence shown here is derived from an EMBL/GenBank/DDBJ whole genome shotgun (WGS) entry which is preliminary data.</text>
</comment>
<keyword evidence="2" id="KW-1185">Reference proteome</keyword>
<dbReference type="AlphaFoldDB" id="D6SNU7"/>
<reference evidence="1" key="1">
    <citation type="submission" date="2010-05" db="EMBL/GenBank/DDBJ databases">
        <title>The draft genome of Desulfonatronospira thiodismutans ASO3-1.</title>
        <authorList>
            <consortium name="US DOE Joint Genome Institute (JGI-PGF)"/>
            <person name="Lucas S."/>
            <person name="Copeland A."/>
            <person name="Lapidus A."/>
            <person name="Cheng J.-F."/>
            <person name="Bruce D."/>
            <person name="Goodwin L."/>
            <person name="Pitluck S."/>
            <person name="Chertkov O."/>
            <person name="Brettin T."/>
            <person name="Detter J.C."/>
            <person name="Han C."/>
            <person name="Land M.L."/>
            <person name="Hauser L."/>
            <person name="Kyrpides N."/>
            <person name="Mikhailova N."/>
            <person name="Muyzer G."/>
            <person name="Woyke T."/>
        </authorList>
    </citation>
    <scope>NUCLEOTIDE SEQUENCE [LARGE SCALE GENOMIC DNA]</scope>
    <source>
        <strain evidence="1">ASO3-1</strain>
    </source>
</reference>
<sequence length="103" mass="11717">MTMSQITVKRIKAHWVDRARNYGILVDGKEVAEIGNDSEVAIDVDPGAHKVQLKIDWCRSPVIDIEVSQGKTVYLECGPRAHPALVLLYITVWKDKYIWVRKA</sequence>
<organism evidence="1 2">
    <name type="scientific">Desulfonatronospira thiodismutans ASO3-1</name>
    <dbReference type="NCBI Taxonomy" id="555779"/>
    <lineage>
        <taxon>Bacteria</taxon>
        <taxon>Pseudomonadati</taxon>
        <taxon>Thermodesulfobacteriota</taxon>
        <taxon>Desulfovibrionia</taxon>
        <taxon>Desulfovibrionales</taxon>
        <taxon>Desulfonatronovibrionaceae</taxon>
        <taxon>Desulfonatronospira</taxon>
    </lineage>
</organism>
<accession>D6SNU7</accession>
<evidence type="ECO:0000313" key="1">
    <source>
        <dbReference type="EMBL" id="EFI34423.1"/>
    </source>
</evidence>
<evidence type="ECO:0008006" key="3">
    <source>
        <dbReference type="Google" id="ProtNLM"/>
    </source>
</evidence>
<protein>
    <recommendedName>
        <fullName evidence="3">PEGA domain-containing protein</fullName>
    </recommendedName>
</protein>
<dbReference type="eggNOG" id="ENOG5033AFM">
    <property type="taxonomic scope" value="Bacteria"/>
</dbReference>
<dbReference type="OrthoDB" id="2223488at2"/>